<gene>
    <name evidence="2" type="ORF">HUR95_07275</name>
</gene>
<proteinExistence type="predicted"/>
<dbReference type="RefSeq" id="WP_222823138.1">
    <property type="nucleotide sequence ID" value="NZ_CP082237.1"/>
</dbReference>
<dbReference type="KEGG" id="cthu:HUR95_07275"/>
<organism evidence="2 3">
    <name type="scientific">Caldalkalibacillus thermarum (strain TA2.A1)</name>
    <dbReference type="NCBI Taxonomy" id="986075"/>
    <lineage>
        <taxon>Bacteria</taxon>
        <taxon>Bacillati</taxon>
        <taxon>Bacillota</taxon>
        <taxon>Bacilli</taxon>
        <taxon>Bacillales</taxon>
        <taxon>Bacillaceae</taxon>
        <taxon>Caldalkalibacillus</taxon>
    </lineage>
</organism>
<feature type="domain" description="DUF6671" evidence="1">
    <location>
        <begin position="10"/>
        <end position="192"/>
    </location>
</feature>
<dbReference type="InterPro" id="IPR046612">
    <property type="entry name" value="DUF6671"/>
</dbReference>
<dbReference type="Pfam" id="PF20376">
    <property type="entry name" value="DUF6671"/>
    <property type="match status" value="1"/>
</dbReference>
<evidence type="ECO:0000259" key="1">
    <source>
        <dbReference type="Pfam" id="PF20376"/>
    </source>
</evidence>
<sequence>MALLFRNKVIIYNKELGLEIIGESFTTETNYNRKQIQNYEEAYEFATKAGFPEHGMVISIGETPHDEDIFKGIQTETHLKEAVKLAISKSPAKNVYIETDMRAMYNPTRMENIKRATEDLIQNIKRCCPKCDWPGFKLIEKKRGLPCSWCGSPTNQILHLTYKCLKCSHVEEIPNPDGEQKADPRHCPSCNP</sequence>
<reference evidence="2 3" key="1">
    <citation type="journal article" date="2020" name="Extremophiles">
        <title>Genomic analysis of Caldalkalibacillus thermarum TA2.A1 reveals aerobic alkaliphilic metabolism and evolutionary hallmarks linking alkaliphilic bacteria and plant life.</title>
        <authorList>
            <person name="de Jong S.I."/>
            <person name="van den Broek M.A."/>
            <person name="Merkel A.Y."/>
            <person name="de la Torre Cortes P."/>
            <person name="Kalamorz F."/>
            <person name="Cook G.M."/>
            <person name="van Loosdrecht M.C.M."/>
            <person name="McMillan D.G.G."/>
        </authorList>
    </citation>
    <scope>NUCLEOTIDE SEQUENCE [LARGE SCALE GENOMIC DNA]</scope>
    <source>
        <strain evidence="2 3">TA2.A1</strain>
    </source>
</reference>
<dbReference type="AlphaFoldDB" id="A0A8X8I7B2"/>
<dbReference type="Proteomes" id="UP000825179">
    <property type="component" value="Chromosome"/>
</dbReference>
<accession>A0A8X8I7B2</accession>
<evidence type="ECO:0000313" key="3">
    <source>
        <dbReference type="Proteomes" id="UP000825179"/>
    </source>
</evidence>
<protein>
    <recommendedName>
        <fullName evidence="1">DUF6671 domain-containing protein</fullName>
    </recommendedName>
</protein>
<dbReference type="EMBL" id="CP082237">
    <property type="protein sequence ID" value="QZT35022.1"/>
    <property type="molecule type" value="Genomic_DNA"/>
</dbReference>
<name>A0A8X8I7B2_CALTT</name>
<keyword evidence="3" id="KW-1185">Reference proteome</keyword>
<evidence type="ECO:0000313" key="2">
    <source>
        <dbReference type="EMBL" id="QZT35022.1"/>
    </source>
</evidence>